<sequence>MRNKMKIVLIILGVWLGAGLYGNNQVEASITNTNNVYHITTGADLVSLIGATNIAGYWSITNPAPSSLSISVDKDITIPDINLGVNSNIKNLDIDFNNHMYYVKNRISSSFIMSNLQPSLNVTLHNIKSSSEYTSATNGDATVPDPTNETGKTSGYLLSYYSLFRGDWSIVPSNFSGSLTYDNVSINYPNLSDAGAQMFSAYYVPLRFTGQNNFNIKGTSTQEFAEISDLTVVNGKTAMTWGSGGGNDGMFSVAYTGRNTSNISVNTGATWEVNNNAKKNILYYGRGITTNTVNITNNGTMNWNNLGYSNSETPAANSVWGGVILPTTTNINLGNNAVTNFISNISVLNPQSMGKLTLTAQNGSQTILKTNNTSTNVNQRVINGNGASGSKINLNAVKLFSMQGQTIPPVQANNLILDLGTTSPLTIKGFQNNELNSLFVAELGSIAGDWKTNDQMNPKISGNSYLSNLQNATRVDIQPGEINNTNQVKPSNWVYQLADSIFPNDKSKVWLPRNGATDNQQVFSVFDSRAQQHNFTLQASVSGDPEHQYGFKKNGSADVINLGSGAQNIIQGADFNAGTNGDPNSAGKLTYTTDAEHGLLVQSSKSDKAGVFNGTVTYTLVDGGIE</sequence>
<organism evidence="1 2">
    <name type="scientific">Weissella koreensis</name>
    <dbReference type="NCBI Taxonomy" id="165096"/>
    <lineage>
        <taxon>Bacteria</taxon>
        <taxon>Bacillati</taxon>
        <taxon>Bacillota</taxon>
        <taxon>Bacilli</taxon>
        <taxon>Lactobacillales</taxon>
        <taxon>Lactobacillaceae</taxon>
        <taxon>Weissella</taxon>
    </lineage>
</organism>
<protein>
    <submittedName>
        <fullName evidence="1">Uncharacterized protein</fullName>
    </submittedName>
</protein>
<dbReference type="AlphaFoldDB" id="A0A7H1MKL0"/>
<keyword evidence="2" id="KW-1185">Reference proteome</keyword>
<dbReference type="RefSeq" id="WP_104914468.1">
    <property type="nucleotide sequence ID" value="NZ_CP026847.1"/>
</dbReference>
<reference evidence="1 2" key="1">
    <citation type="submission" date="2019-08" db="EMBL/GenBank/DDBJ databases">
        <authorList>
            <person name="Chang H.C."/>
            <person name="Mun S.Y."/>
        </authorList>
    </citation>
    <scope>NUCLEOTIDE SEQUENCE [LARGE SCALE GENOMIC DNA]</scope>
    <source>
        <strain evidence="1 2">SK</strain>
    </source>
</reference>
<dbReference type="Proteomes" id="UP000516446">
    <property type="component" value="Chromosome"/>
</dbReference>
<evidence type="ECO:0000313" key="2">
    <source>
        <dbReference type="Proteomes" id="UP000516446"/>
    </source>
</evidence>
<name>A0A7H1MKL0_9LACO</name>
<accession>A0A7H1MKL0</accession>
<dbReference type="EMBL" id="CP043431">
    <property type="protein sequence ID" value="QNT63996.1"/>
    <property type="molecule type" value="Genomic_DNA"/>
</dbReference>
<gene>
    <name evidence="1" type="ORF">FY536_01335</name>
</gene>
<evidence type="ECO:0000313" key="1">
    <source>
        <dbReference type="EMBL" id="QNT63996.1"/>
    </source>
</evidence>
<proteinExistence type="predicted"/>